<evidence type="ECO:0000259" key="2">
    <source>
        <dbReference type="Pfam" id="PF07883"/>
    </source>
</evidence>
<proteinExistence type="predicted"/>
<keyword evidence="4" id="KW-1185">Reference proteome</keyword>
<dbReference type="Gene3D" id="2.60.120.10">
    <property type="entry name" value="Jelly Rolls"/>
    <property type="match status" value="1"/>
</dbReference>
<gene>
    <name evidence="3" type="ORF">BGE01nite_32580</name>
</gene>
<dbReference type="EMBL" id="BKAG01000023">
    <property type="protein sequence ID" value="GEP43967.1"/>
    <property type="molecule type" value="Genomic_DNA"/>
</dbReference>
<dbReference type="InterPro" id="IPR051610">
    <property type="entry name" value="GPI/OXD"/>
</dbReference>
<dbReference type="InterPro" id="IPR013096">
    <property type="entry name" value="Cupin_2"/>
</dbReference>
<feature type="domain" description="Cupin type-2" evidence="2">
    <location>
        <begin position="45"/>
        <end position="110"/>
    </location>
</feature>
<dbReference type="Pfam" id="PF07883">
    <property type="entry name" value="Cupin_2"/>
    <property type="match status" value="1"/>
</dbReference>
<evidence type="ECO:0000256" key="1">
    <source>
        <dbReference type="ARBA" id="ARBA00022723"/>
    </source>
</evidence>
<evidence type="ECO:0000313" key="3">
    <source>
        <dbReference type="EMBL" id="GEP43967.1"/>
    </source>
</evidence>
<dbReference type="SUPFAM" id="SSF51182">
    <property type="entry name" value="RmlC-like cupins"/>
    <property type="match status" value="1"/>
</dbReference>
<dbReference type="PANTHER" id="PTHR35848">
    <property type="entry name" value="OXALATE-BINDING PROTEIN"/>
    <property type="match status" value="1"/>
</dbReference>
<name>A0A512MB57_9BACT</name>
<dbReference type="PANTHER" id="PTHR35848:SF6">
    <property type="entry name" value="CUPIN TYPE-2 DOMAIN-CONTAINING PROTEIN"/>
    <property type="match status" value="1"/>
</dbReference>
<evidence type="ECO:0000313" key="4">
    <source>
        <dbReference type="Proteomes" id="UP000321577"/>
    </source>
</evidence>
<dbReference type="OrthoDB" id="9811153at2"/>
<dbReference type="RefSeq" id="WP_146851527.1">
    <property type="nucleotide sequence ID" value="NZ_BKAG01000023.1"/>
</dbReference>
<dbReference type="Proteomes" id="UP000321577">
    <property type="component" value="Unassembled WGS sequence"/>
</dbReference>
<protein>
    <recommendedName>
        <fullName evidence="2">Cupin type-2 domain-containing protein</fullName>
    </recommendedName>
</protein>
<organism evidence="3 4">
    <name type="scientific">Brevifollis gellanilyticus</name>
    <dbReference type="NCBI Taxonomy" id="748831"/>
    <lineage>
        <taxon>Bacteria</taxon>
        <taxon>Pseudomonadati</taxon>
        <taxon>Verrucomicrobiota</taxon>
        <taxon>Verrucomicrobiia</taxon>
        <taxon>Verrucomicrobiales</taxon>
        <taxon>Verrucomicrobiaceae</taxon>
    </lineage>
</organism>
<dbReference type="AlphaFoldDB" id="A0A512MB57"/>
<keyword evidence="1" id="KW-0479">Metal-binding</keyword>
<reference evidence="3 4" key="1">
    <citation type="submission" date="2019-07" db="EMBL/GenBank/DDBJ databases">
        <title>Whole genome shotgun sequence of Brevifollis gellanilyticus NBRC 108608.</title>
        <authorList>
            <person name="Hosoyama A."/>
            <person name="Uohara A."/>
            <person name="Ohji S."/>
            <person name="Ichikawa N."/>
        </authorList>
    </citation>
    <scope>NUCLEOTIDE SEQUENCE [LARGE SCALE GENOMIC DNA]</scope>
    <source>
        <strain evidence="3 4">NBRC 108608</strain>
    </source>
</reference>
<dbReference type="GO" id="GO:0046872">
    <property type="term" value="F:metal ion binding"/>
    <property type="evidence" value="ECO:0007669"/>
    <property type="project" value="UniProtKB-KW"/>
</dbReference>
<comment type="caution">
    <text evidence="3">The sequence shown here is derived from an EMBL/GenBank/DDBJ whole genome shotgun (WGS) entry which is preliminary data.</text>
</comment>
<accession>A0A512MB57</accession>
<dbReference type="InterPro" id="IPR014710">
    <property type="entry name" value="RmlC-like_jellyroll"/>
</dbReference>
<dbReference type="InterPro" id="IPR011051">
    <property type="entry name" value="RmlC_Cupin_sf"/>
</dbReference>
<sequence>MPESPARFIQIDDAARETNPWTNNEWLCRPDLVEADKLLLVRANMDPMHCHPFHFHPHREEIIYVIYGRAEQWVGTEKRILKAGEMAHIPPGVIHATYNPHHEPLVFLAILSPAKLPDDLAAVPDPQDISDQAPWSTIRAGLPECRTLA</sequence>